<reference evidence="2" key="1">
    <citation type="journal article" date="2012" name="Proc. Natl. Acad. Sci. U.S.A.">
        <title>Antigenic diversity is generated by distinct evolutionary mechanisms in African trypanosome species.</title>
        <authorList>
            <person name="Jackson A.P."/>
            <person name="Berry A."/>
            <person name="Aslett M."/>
            <person name="Allison H.C."/>
            <person name="Burton P."/>
            <person name="Vavrova-Anderson J."/>
            <person name="Brown R."/>
            <person name="Browne H."/>
            <person name="Corton N."/>
            <person name="Hauser H."/>
            <person name="Gamble J."/>
            <person name="Gilderthorp R."/>
            <person name="Marcello L."/>
            <person name="McQuillan J."/>
            <person name="Otto T.D."/>
            <person name="Quail M.A."/>
            <person name="Sanders M.J."/>
            <person name="van Tonder A."/>
            <person name="Ginger M.L."/>
            <person name="Field M.C."/>
            <person name="Barry J.D."/>
            <person name="Hertz-Fowler C."/>
            <person name="Berriman M."/>
        </authorList>
    </citation>
    <scope>NUCLEOTIDE SEQUENCE</scope>
    <source>
        <strain evidence="2">IL3000</strain>
    </source>
</reference>
<gene>
    <name evidence="2" type="ORF">TCIL3000_7_3630</name>
</gene>
<protein>
    <submittedName>
        <fullName evidence="2">Uncharacterized protein TCIL3000_7_3630</fullName>
    </submittedName>
</protein>
<feature type="region of interest" description="Disordered" evidence="1">
    <location>
        <begin position="1"/>
        <end position="89"/>
    </location>
</feature>
<feature type="region of interest" description="Disordered" evidence="1">
    <location>
        <begin position="120"/>
        <end position="153"/>
    </location>
</feature>
<evidence type="ECO:0000256" key="1">
    <source>
        <dbReference type="SAM" id="MobiDB-lite"/>
    </source>
</evidence>
<accession>G0UQ88</accession>
<feature type="compositionally biased region" description="Basic and acidic residues" evidence="1">
    <location>
        <begin position="195"/>
        <end position="209"/>
    </location>
</feature>
<organism evidence="2">
    <name type="scientific">Trypanosoma congolense (strain IL3000)</name>
    <dbReference type="NCBI Taxonomy" id="1068625"/>
    <lineage>
        <taxon>Eukaryota</taxon>
        <taxon>Discoba</taxon>
        <taxon>Euglenozoa</taxon>
        <taxon>Kinetoplastea</taxon>
        <taxon>Metakinetoplastina</taxon>
        <taxon>Trypanosomatida</taxon>
        <taxon>Trypanosomatidae</taxon>
        <taxon>Trypanosoma</taxon>
        <taxon>Nannomonas</taxon>
    </lineage>
</organism>
<dbReference type="VEuPathDB" id="TriTrypDB:TcIL3000_7_3630"/>
<feature type="region of interest" description="Disordered" evidence="1">
    <location>
        <begin position="195"/>
        <end position="252"/>
    </location>
</feature>
<name>G0UQ88_TRYCI</name>
<evidence type="ECO:0000313" key="2">
    <source>
        <dbReference type="EMBL" id="CCC91549.1"/>
    </source>
</evidence>
<proteinExistence type="predicted"/>
<feature type="compositionally biased region" description="Basic and acidic residues" evidence="1">
    <location>
        <begin position="70"/>
        <end position="81"/>
    </location>
</feature>
<dbReference type="EMBL" id="HE575320">
    <property type="protein sequence ID" value="CCC91549.1"/>
    <property type="molecule type" value="Genomic_DNA"/>
</dbReference>
<feature type="compositionally biased region" description="Polar residues" evidence="1">
    <location>
        <begin position="54"/>
        <end position="63"/>
    </location>
</feature>
<dbReference type="AlphaFoldDB" id="G0UQ88"/>
<sequence length="252" mass="27019">MIPLPGPMREGEERYTESSACSMPRSGAGALDSEAKEDPPRNEMLLSESRTSHLKTTGSNTENGDGYRSSAERSLDQRLSDGNHSPTAVPACARKANYAAGAEGSNQELDILEDDNTLAIFPSGEVAPGPDSGSGVCAVDSNSSSTARDDQAQVECRDGVLKISDSVLYSPNSDSDLDNTSRKDPVWHWLEDMHMGKVATEKEPNREEQSPVSPTVDRFAAQSADIHPLPRDGSLSRSLCNEVATKQRPGTI</sequence>